<accession>A0AA39Q2T3</accession>
<keyword evidence="1" id="KW-0812">Transmembrane</keyword>
<evidence type="ECO:0000313" key="3">
    <source>
        <dbReference type="Proteomes" id="UP001175228"/>
    </source>
</evidence>
<comment type="caution">
    <text evidence="2">The sequence shown here is derived from an EMBL/GenBank/DDBJ whole genome shotgun (WGS) entry which is preliminary data.</text>
</comment>
<proteinExistence type="predicted"/>
<organism evidence="2 3">
    <name type="scientific">Armillaria luteobubalina</name>
    <dbReference type="NCBI Taxonomy" id="153913"/>
    <lineage>
        <taxon>Eukaryota</taxon>
        <taxon>Fungi</taxon>
        <taxon>Dikarya</taxon>
        <taxon>Basidiomycota</taxon>
        <taxon>Agaricomycotina</taxon>
        <taxon>Agaricomycetes</taxon>
        <taxon>Agaricomycetidae</taxon>
        <taxon>Agaricales</taxon>
        <taxon>Marasmiineae</taxon>
        <taxon>Physalacriaceae</taxon>
        <taxon>Armillaria</taxon>
    </lineage>
</organism>
<sequence length="91" mass="10426">MVPIPAGYPIEQLSGPLVVGFLLHWGLFGTLSIQLYLYYLAFLEDRKSIKCLVYGVYIIEFVQTMLLTQDTFISFRYGFSDLEALTNVHLN</sequence>
<protein>
    <submittedName>
        <fullName evidence="2">Uncharacterized protein</fullName>
    </submittedName>
</protein>
<feature type="transmembrane region" description="Helical" evidence="1">
    <location>
        <begin position="17"/>
        <end position="39"/>
    </location>
</feature>
<keyword evidence="3" id="KW-1185">Reference proteome</keyword>
<evidence type="ECO:0000256" key="1">
    <source>
        <dbReference type="SAM" id="Phobius"/>
    </source>
</evidence>
<keyword evidence="1" id="KW-0472">Membrane</keyword>
<name>A0AA39Q2T3_9AGAR</name>
<keyword evidence="1" id="KW-1133">Transmembrane helix</keyword>
<feature type="transmembrane region" description="Helical" evidence="1">
    <location>
        <begin position="51"/>
        <end position="68"/>
    </location>
</feature>
<evidence type="ECO:0000313" key="2">
    <source>
        <dbReference type="EMBL" id="KAK0495046.1"/>
    </source>
</evidence>
<dbReference type="EMBL" id="JAUEPU010000019">
    <property type="protein sequence ID" value="KAK0495046.1"/>
    <property type="molecule type" value="Genomic_DNA"/>
</dbReference>
<dbReference type="Proteomes" id="UP001175228">
    <property type="component" value="Unassembled WGS sequence"/>
</dbReference>
<dbReference type="AlphaFoldDB" id="A0AA39Q2T3"/>
<reference evidence="2" key="1">
    <citation type="submission" date="2023-06" db="EMBL/GenBank/DDBJ databases">
        <authorList>
            <consortium name="Lawrence Berkeley National Laboratory"/>
            <person name="Ahrendt S."/>
            <person name="Sahu N."/>
            <person name="Indic B."/>
            <person name="Wong-Bajracharya J."/>
            <person name="Merenyi Z."/>
            <person name="Ke H.-M."/>
            <person name="Monk M."/>
            <person name="Kocsube S."/>
            <person name="Drula E."/>
            <person name="Lipzen A."/>
            <person name="Balint B."/>
            <person name="Henrissat B."/>
            <person name="Andreopoulos B."/>
            <person name="Martin F.M."/>
            <person name="Harder C.B."/>
            <person name="Rigling D."/>
            <person name="Ford K.L."/>
            <person name="Foster G.D."/>
            <person name="Pangilinan J."/>
            <person name="Papanicolaou A."/>
            <person name="Barry K."/>
            <person name="LaButti K."/>
            <person name="Viragh M."/>
            <person name="Koriabine M."/>
            <person name="Yan M."/>
            <person name="Riley R."/>
            <person name="Champramary S."/>
            <person name="Plett K.L."/>
            <person name="Tsai I.J."/>
            <person name="Slot J."/>
            <person name="Sipos G."/>
            <person name="Plett J."/>
            <person name="Nagy L.G."/>
            <person name="Grigoriev I.V."/>
        </authorList>
    </citation>
    <scope>NUCLEOTIDE SEQUENCE</scope>
    <source>
        <strain evidence="2">HWK02</strain>
    </source>
</reference>
<gene>
    <name evidence="2" type="ORF">EDD18DRAFT_1355050</name>
</gene>